<sequence>MSERYAIFDLDGTLLDTEIMYTIATQQYLDEYSPGSKFDYEMKKQMMGRLIEPATRALLERYHITDTISHAVQYKIDHLNSLWSQVKPLPGAIRILQYFKKHSIPIALATSTTKEVFDNKMEANKDMLKYFDAIVLGDNPAVKASKPKPDIFLHAAKLLGCTDMKKAIVFEDAVLGVQAGLASGALTIAIPEEENADDPVFNTADCMLKSLNEFKPSQFGLPDDF</sequence>
<dbReference type="GeneID" id="14883253"/>
<dbReference type="Gene3D" id="3.40.50.1000">
    <property type="entry name" value="HAD superfamily/HAD-like"/>
    <property type="match status" value="1"/>
</dbReference>
<reference evidence="1 2" key="1">
    <citation type="submission" date="2012-10" db="EMBL/GenBank/DDBJ databases">
        <authorList>
            <person name="Zafar N."/>
            <person name="Inman J."/>
            <person name="Hall N."/>
            <person name="Lorenzi H."/>
            <person name="Caler E."/>
        </authorList>
    </citation>
    <scope>NUCLEOTIDE SEQUENCE [LARGE SCALE GENOMIC DNA]</scope>
    <source>
        <strain evidence="1 2">IP1</strain>
    </source>
</reference>
<keyword evidence="2" id="KW-1185">Reference proteome</keyword>
<dbReference type="PANTHER" id="PTHR18901">
    <property type="entry name" value="2-DEOXYGLUCOSE-6-PHOSPHATE PHOSPHATASE 2"/>
    <property type="match status" value="1"/>
</dbReference>
<evidence type="ECO:0000313" key="1">
    <source>
        <dbReference type="EMBL" id="ELP84303.1"/>
    </source>
</evidence>
<proteinExistence type="predicted"/>
<dbReference type="SFLD" id="SFLDS00003">
    <property type="entry name" value="Haloacid_Dehalogenase"/>
    <property type="match status" value="1"/>
</dbReference>
<organism evidence="1 2">
    <name type="scientific">Entamoeba invadens IP1</name>
    <dbReference type="NCBI Taxonomy" id="370355"/>
    <lineage>
        <taxon>Eukaryota</taxon>
        <taxon>Amoebozoa</taxon>
        <taxon>Evosea</taxon>
        <taxon>Archamoebae</taxon>
        <taxon>Mastigamoebida</taxon>
        <taxon>Entamoebidae</taxon>
        <taxon>Entamoeba</taxon>
    </lineage>
</organism>
<protein>
    <submittedName>
        <fullName evidence="1">2-deoxyglucose-6-phosphate phosphatase, putative</fullName>
    </submittedName>
</protein>
<dbReference type="PANTHER" id="PTHR18901:SF38">
    <property type="entry name" value="PSEUDOURIDINE-5'-PHOSPHATASE"/>
    <property type="match status" value="1"/>
</dbReference>
<dbReference type="Pfam" id="PF13419">
    <property type="entry name" value="HAD_2"/>
    <property type="match status" value="1"/>
</dbReference>
<dbReference type="NCBIfam" id="TIGR01509">
    <property type="entry name" value="HAD-SF-IA-v3"/>
    <property type="match status" value="1"/>
</dbReference>
<dbReference type="OMA" id="FHHMVMG"/>
<dbReference type="EMBL" id="KB207140">
    <property type="protein sequence ID" value="ELP84303.1"/>
    <property type="molecule type" value="Genomic_DNA"/>
</dbReference>
<dbReference type="RefSeq" id="XP_004183649.1">
    <property type="nucleotide sequence ID" value="XM_004183601.1"/>
</dbReference>
<dbReference type="InterPro" id="IPR041492">
    <property type="entry name" value="HAD_2"/>
</dbReference>
<gene>
    <name evidence="1" type="ORF">EIN_065880</name>
</gene>
<dbReference type="InterPro" id="IPR036412">
    <property type="entry name" value="HAD-like_sf"/>
</dbReference>
<dbReference type="InterPro" id="IPR023198">
    <property type="entry name" value="PGP-like_dom2"/>
</dbReference>
<dbReference type="Gene3D" id="1.10.150.240">
    <property type="entry name" value="Putative phosphatase, domain 2"/>
    <property type="match status" value="1"/>
</dbReference>
<dbReference type="SUPFAM" id="SSF56784">
    <property type="entry name" value="HAD-like"/>
    <property type="match status" value="1"/>
</dbReference>
<dbReference type="Proteomes" id="UP000014680">
    <property type="component" value="Unassembled WGS sequence"/>
</dbReference>
<dbReference type="SFLD" id="SFLDG01135">
    <property type="entry name" value="C1.5.6:_HAD__Beta-PGM__Phospha"/>
    <property type="match status" value="1"/>
</dbReference>
<evidence type="ECO:0000313" key="2">
    <source>
        <dbReference type="Proteomes" id="UP000014680"/>
    </source>
</evidence>
<dbReference type="AlphaFoldDB" id="A0A0A1U085"/>
<dbReference type="SFLD" id="SFLDG01129">
    <property type="entry name" value="C1.5:_HAD__Beta-PGM__Phosphata"/>
    <property type="match status" value="1"/>
</dbReference>
<name>A0A0A1U085_ENTIV</name>
<dbReference type="OrthoDB" id="40579at2759"/>
<dbReference type="GO" id="GO:0016791">
    <property type="term" value="F:phosphatase activity"/>
    <property type="evidence" value="ECO:0007669"/>
    <property type="project" value="TreeGrafter"/>
</dbReference>
<dbReference type="InterPro" id="IPR006439">
    <property type="entry name" value="HAD-SF_hydro_IA"/>
</dbReference>
<accession>A0A0A1U085</accession>
<dbReference type="VEuPathDB" id="AmoebaDB:EIN_065880"/>
<dbReference type="KEGG" id="eiv:EIN_065880"/>
<dbReference type="InterPro" id="IPR023214">
    <property type="entry name" value="HAD_sf"/>
</dbReference>